<organism evidence="2 3">
    <name type="scientific">Parthenolecanium corni</name>
    <dbReference type="NCBI Taxonomy" id="536013"/>
    <lineage>
        <taxon>Eukaryota</taxon>
        <taxon>Metazoa</taxon>
        <taxon>Ecdysozoa</taxon>
        <taxon>Arthropoda</taxon>
        <taxon>Hexapoda</taxon>
        <taxon>Insecta</taxon>
        <taxon>Pterygota</taxon>
        <taxon>Neoptera</taxon>
        <taxon>Paraneoptera</taxon>
        <taxon>Hemiptera</taxon>
        <taxon>Sternorrhyncha</taxon>
        <taxon>Coccoidea</taxon>
        <taxon>Coccidae</taxon>
        <taxon>Parthenolecanium</taxon>
    </lineage>
</organism>
<accession>A0AAN9Y3Q8</accession>
<reference evidence="2 3" key="1">
    <citation type="submission" date="2024-03" db="EMBL/GenBank/DDBJ databases">
        <title>Adaptation during the transition from Ophiocordyceps entomopathogen to insect associate is accompanied by gene loss and intensified selection.</title>
        <authorList>
            <person name="Ward C.M."/>
            <person name="Onetto C.A."/>
            <person name="Borneman A.R."/>
        </authorList>
    </citation>
    <scope>NUCLEOTIDE SEQUENCE [LARGE SCALE GENOMIC DNA]</scope>
    <source>
        <strain evidence="2">AWRI1</strain>
        <tissue evidence="2">Single Adult Female</tissue>
    </source>
</reference>
<dbReference type="InterPro" id="IPR009053">
    <property type="entry name" value="Prefoldin"/>
</dbReference>
<evidence type="ECO:0000313" key="3">
    <source>
        <dbReference type="Proteomes" id="UP001367676"/>
    </source>
</evidence>
<comment type="caution">
    <text evidence="2">The sequence shown here is derived from an EMBL/GenBank/DDBJ whole genome shotgun (WGS) entry which is preliminary data.</text>
</comment>
<dbReference type="InterPro" id="IPR004127">
    <property type="entry name" value="Prefoldin_subunit_alpha"/>
</dbReference>
<proteinExistence type="inferred from homology"/>
<dbReference type="Gene3D" id="1.10.287.370">
    <property type="match status" value="1"/>
</dbReference>
<name>A0AAN9Y3Q8_9HEMI</name>
<sequence>MNANQISEQLQKYETYVNEVLKSDLNRVCLELDRVIKDLAEYQQLRETIALMLKRKENDETYEFTTDIGSNFFARVIVDDMSSILLELGLGYYLEFTLPDALRFIEAREKFLNSKLVSLRDQSGKIKAHIKLLLMYCQELYPGASTDSRKVTKL</sequence>
<protein>
    <submittedName>
        <fullName evidence="2">Uncharacterized protein</fullName>
    </submittedName>
</protein>
<evidence type="ECO:0000313" key="2">
    <source>
        <dbReference type="EMBL" id="KAK7590117.1"/>
    </source>
</evidence>
<dbReference type="GO" id="GO:0016592">
    <property type="term" value="C:mediator complex"/>
    <property type="evidence" value="ECO:0007669"/>
    <property type="project" value="TreeGrafter"/>
</dbReference>
<gene>
    <name evidence="2" type="ORF">V9T40_001730</name>
</gene>
<evidence type="ECO:0000256" key="1">
    <source>
        <dbReference type="ARBA" id="ARBA00007666"/>
    </source>
</evidence>
<dbReference type="PRINTS" id="PR01502">
    <property type="entry name" value="UXTPROTEIN"/>
</dbReference>
<dbReference type="GO" id="GO:0003714">
    <property type="term" value="F:transcription corepressor activity"/>
    <property type="evidence" value="ECO:0007669"/>
    <property type="project" value="InterPro"/>
</dbReference>
<dbReference type="PANTHER" id="PTHR13345:SF9">
    <property type="entry name" value="PROTEIN UXT"/>
    <property type="match status" value="1"/>
</dbReference>
<comment type="similarity">
    <text evidence="1">Belongs to the UXT family.</text>
</comment>
<dbReference type="SUPFAM" id="SSF46579">
    <property type="entry name" value="Prefoldin"/>
    <property type="match status" value="1"/>
</dbReference>
<keyword evidence="3" id="KW-1185">Reference proteome</keyword>
<dbReference type="GO" id="GO:0000122">
    <property type="term" value="P:negative regulation of transcription by RNA polymerase II"/>
    <property type="evidence" value="ECO:0007669"/>
    <property type="project" value="InterPro"/>
</dbReference>
<dbReference type="GO" id="GO:0045944">
    <property type="term" value="P:positive regulation of transcription by RNA polymerase II"/>
    <property type="evidence" value="ECO:0007669"/>
    <property type="project" value="TreeGrafter"/>
</dbReference>
<dbReference type="Proteomes" id="UP001367676">
    <property type="component" value="Unassembled WGS sequence"/>
</dbReference>
<dbReference type="CDD" id="cd23158">
    <property type="entry name" value="Prefoldin_UXT"/>
    <property type="match status" value="1"/>
</dbReference>
<dbReference type="EMBL" id="JBBCAQ010000022">
    <property type="protein sequence ID" value="KAK7590117.1"/>
    <property type="molecule type" value="Genomic_DNA"/>
</dbReference>
<dbReference type="InterPro" id="IPR003994">
    <property type="entry name" value="UXT"/>
</dbReference>
<dbReference type="PANTHER" id="PTHR13345">
    <property type="entry name" value="MEDIATOR OF RNA POLYMERASE II TRANSCRIPTION SUBUNIT 10"/>
    <property type="match status" value="1"/>
</dbReference>
<dbReference type="AlphaFoldDB" id="A0AAN9Y3Q8"/>
<dbReference type="Pfam" id="PF02996">
    <property type="entry name" value="Prefoldin"/>
    <property type="match status" value="1"/>
</dbReference>